<keyword evidence="7" id="KW-0186">Copper</keyword>
<keyword evidence="4" id="KW-0479">Metal-binding</keyword>
<dbReference type="InterPro" id="IPR014755">
    <property type="entry name" value="Cu-Rt/internalin_Ig-like"/>
</dbReference>
<dbReference type="PANTHER" id="PTHR34820:SF4">
    <property type="entry name" value="INNER MEMBRANE PROTEIN YEBZ"/>
    <property type="match status" value="1"/>
</dbReference>
<feature type="transmembrane region" description="Helical" evidence="9">
    <location>
        <begin position="208"/>
        <end position="228"/>
    </location>
</feature>
<evidence type="ECO:0000256" key="2">
    <source>
        <dbReference type="ARBA" id="ARBA00022475"/>
    </source>
</evidence>
<feature type="transmembrane region" description="Helical" evidence="9">
    <location>
        <begin position="307"/>
        <end position="327"/>
    </location>
</feature>
<dbReference type="Pfam" id="PF04234">
    <property type="entry name" value="CopC"/>
    <property type="match status" value="1"/>
</dbReference>
<dbReference type="GO" id="GO:0005886">
    <property type="term" value="C:plasma membrane"/>
    <property type="evidence" value="ECO:0007669"/>
    <property type="project" value="UniProtKB-SubCell"/>
</dbReference>
<keyword evidence="14" id="KW-1185">Reference proteome</keyword>
<keyword evidence="8 9" id="KW-0472">Membrane</keyword>
<feature type="signal peptide" evidence="10">
    <location>
        <begin position="1"/>
        <end position="16"/>
    </location>
</feature>
<evidence type="ECO:0000256" key="5">
    <source>
        <dbReference type="ARBA" id="ARBA00022729"/>
    </source>
</evidence>
<feature type="domain" description="Copper resistance protein D" evidence="12">
    <location>
        <begin position="300"/>
        <end position="400"/>
    </location>
</feature>
<feature type="transmembrane region" description="Helical" evidence="9">
    <location>
        <begin position="339"/>
        <end position="359"/>
    </location>
</feature>
<dbReference type="PANTHER" id="PTHR34820">
    <property type="entry name" value="INNER MEMBRANE PROTEIN YEBZ"/>
    <property type="match status" value="1"/>
</dbReference>
<dbReference type="Proteomes" id="UP000326202">
    <property type="component" value="Chromosome"/>
</dbReference>
<dbReference type="GO" id="GO:0046688">
    <property type="term" value="P:response to copper ion"/>
    <property type="evidence" value="ECO:0007669"/>
    <property type="project" value="InterPro"/>
</dbReference>
<evidence type="ECO:0000256" key="3">
    <source>
        <dbReference type="ARBA" id="ARBA00022692"/>
    </source>
</evidence>
<dbReference type="InterPro" id="IPR008457">
    <property type="entry name" value="Cu-R_CopD_dom"/>
</dbReference>
<dbReference type="Pfam" id="PF05425">
    <property type="entry name" value="CopD"/>
    <property type="match status" value="1"/>
</dbReference>
<proteinExistence type="predicted"/>
<evidence type="ECO:0000256" key="6">
    <source>
        <dbReference type="ARBA" id="ARBA00022989"/>
    </source>
</evidence>
<gene>
    <name evidence="13" type="ORF">FRZ44_17750</name>
</gene>
<evidence type="ECO:0000256" key="9">
    <source>
        <dbReference type="SAM" id="Phobius"/>
    </source>
</evidence>
<dbReference type="GO" id="GO:0005507">
    <property type="term" value="F:copper ion binding"/>
    <property type="evidence" value="ECO:0007669"/>
    <property type="project" value="InterPro"/>
</dbReference>
<dbReference type="GO" id="GO:0042597">
    <property type="term" value="C:periplasmic space"/>
    <property type="evidence" value="ECO:0007669"/>
    <property type="project" value="InterPro"/>
</dbReference>
<dbReference type="GO" id="GO:0006825">
    <property type="term" value="P:copper ion transport"/>
    <property type="evidence" value="ECO:0007669"/>
    <property type="project" value="InterPro"/>
</dbReference>
<dbReference type="InterPro" id="IPR007348">
    <property type="entry name" value="CopC_dom"/>
</dbReference>
<keyword evidence="3 9" id="KW-0812">Transmembrane</keyword>
<feature type="transmembrane region" description="Helical" evidence="9">
    <location>
        <begin position="240"/>
        <end position="261"/>
    </location>
</feature>
<feature type="transmembrane region" description="Helical" evidence="9">
    <location>
        <begin position="130"/>
        <end position="149"/>
    </location>
</feature>
<feature type="transmembrane region" description="Helical" evidence="9">
    <location>
        <begin position="267"/>
        <end position="286"/>
    </location>
</feature>
<feature type="domain" description="CopC" evidence="11">
    <location>
        <begin position="15"/>
        <end position="107"/>
    </location>
</feature>
<evidence type="ECO:0000313" key="14">
    <source>
        <dbReference type="Proteomes" id="UP000326202"/>
    </source>
</evidence>
<evidence type="ECO:0000313" key="13">
    <source>
        <dbReference type="EMBL" id="QEX16481.1"/>
    </source>
</evidence>
<dbReference type="AlphaFoldDB" id="A0A5J6MHB3"/>
<evidence type="ECO:0000256" key="1">
    <source>
        <dbReference type="ARBA" id="ARBA00004651"/>
    </source>
</evidence>
<organism evidence="13 14">
    <name type="scientific">Hypericibacter terrae</name>
    <dbReference type="NCBI Taxonomy" id="2602015"/>
    <lineage>
        <taxon>Bacteria</taxon>
        <taxon>Pseudomonadati</taxon>
        <taxon>Pseudomonadota</taxon>
        <taxon>Alphaproteobacteria</taxon>
        <taxon>Rhodospirillales</taxon>
        <taxon>Dongiaceae</taxon>
        <taxon>Hypericibacter</taxon>
    </lineage>
</organism>
<comment type="subcellular location">
    <subcellularLocation>
        <location evidence="1">Cell membrane</location>
        <topology evidence="1">Multi-pass membrane protein</topology>
    </subcellularLocation>
</comment>
<evidence type="ECO:0000256" key="7">
    <source>
        <dbReference type="ARBA" id="ARBA00023008"/>
    </source>
</evidence>
<feature type="chain" id="PRO_5023889531" evidence="10">
    <location>
        <begin position="17"/>
        <end position="515"/>
    </location>
</feature>
<evidence type="ECO:0000256" key="4">
    <source>
        <dbReference type="ARBA" id="ARBA00022723"/>
    </source>
</evidence>
<accession>A0A5J6MHB3</accession>
<evidence type="ECO:0000259" key="11">
    <source>
        <dbReference type="Pfam" id="PF04234"/>
    </source>
</evidence>
<dbReference type="Gene3D" id="2.60.40.1220">
    <property type="match status" value="1"/>
</dbReference>
<dbReference type="KEGG" id="htq:FRZ44_17750"/>
<dbReference type="SUPFAM" id="SSF81296">
    <property type="entry name" value="E set domains"/>
    <property type="match status" value="1"/>
</dbReference>
<keyword evidence="5 10" id="KW-0732">Signal</keyword>
<feature type="transmembrane region" description="Helical" evidence="9">
    <location>
        <begin position="170"/>
        <end position="188"/>
    </location>
</feature>
<evidence type="ECO:0000259" key="12">
    <source>
        <dbReference type="Pfam" id="PF05425"/>
    </source>
</evidence>
<dbReference type="InterPro" id="IPR014756">
    <property type="entry name" value="Ig_E-set"/>
</dbReference>
<protein>
    <submittedName>
        <fullName evidence="13">Copper resistance protein C</fullName>
    </submittedName>
</protein>
<feature type="transmembrane region" description="Helical" evidence="9">
    <location>
        <begin position="379"/>
        <end position="402"/>
    </location>
</feature>
<dbReference type="InterPro" id="IPR032694">
    <property type="entry name" value="CopC/D"/>
</dbReference>
<sequence length="515" mass="53855">MLLALLLPNGAAWAHAVLLASSPAADSALPQSPAAIDITFNEPIQLLALRLMDSTGSDVTPATPPAVTEGQVSWALPAALAPGRYLVSWRVGSLDGHVVSGSFRFAIGEAAPPSGPVPGMADDDWHWPGYALHAVARILALLAAGGALFRLLLRPDPPLIPALRSQERRLAAAGLLAQILLIGAHGAMRAGLPLSGLLAPAAWQAAWAAPNAGYDAAALAGFLMMVFVRHEGARGSLLQGLGALLALASFADSGHALAVLPPMQGRVLMLLHGLAAALWIGALDPLRRAFALDPGPVTAALFDRFQRLGFVAVAAVVASGGTMAWLLLPRWSNLWDSSYGLTLSAKLLAVLAMLAIAALNRFWLTPRALAGVAGMKPRLLLVLRLDLLVAMLAMLLAVGLSLGPPPTSSRVIEFADAQYVVTVTLSPGHAGDNAADIRIAMPDGMTIDPKAVEVRVESPAAGIEASTHQASQIAPGLYRVPALPLWAPGDWKLRINLMIDDFTMVTRDTELTLSR</sequence>
<keyword evidence="2" id="KW-1003">Cell membrane</keyword>
<keyword evidence="6 9" id="KW-1133">Transmembrane helix</keyword>
<reference evidence="13 14" key="1">
    <citation type="submission" date="2019-08" db="EMBL/GenBank/DDBJ databases">
        <title>Hyperibacter terrae gen. nov., sp. nov. and Hyperibacter viscosus sp. nov., two new members in the family Rhodospirillaceae isolated from the rhizosphere of Hypericum perforatum.</title>
        <authorList>
            <person name="Noviana Z."/>
        </authorList>
    </citation>
    <scope>NUCLEOTIDE SEQUENCE [LARGE SCALE GENOMIC DNA]</scope>
    <source>
        <strain evidence="13 14">R5913</strain>
    </source>
</reference>
<name>A0A5J6MHB3_9PROT</name>
<evidence type="ECO:0000256" key="8">
    <source>
        <dbReference type="ARBA" id="ARBA00023136"/>
    </source>
</evidence>
<evidence type="ECO:0000256" key="10">
    <source>
        <dbReference type="SAM" id="SignalP"/>
    </source>
</evidence>
<dbReference type="EMBL" id="CP042906">
    <property type="protein sequence ID" value="QEX16481.1"/>
    <property type="molecule type" value="Genomic_DNA"/>
</dbReference>